<organism evidence="7 8">
    <name type="scientific">Dracunculus medinensis</name>
    <name type="common">Guinea worm</name>
    <dbReference type="NCBI Taxonomy" id="318479"/>
    <lineage>
        <taxon>Eukaryota</taxon>
        <taxon>Metazoa</taxon>
        <taxon>Ecdysozoa</taxon>
        <taxon>Nematoda</taxon>
        <taxon>Chromadorea</taxon>
        <taxon>Rhabditida</taxon>
        <taxon>Spirurina</taxon>
        <taxon>Dracunculoidea</taxon>
        <taxon>Dracunculidae</taxon>
        <taxon>Dracunculus</taxon>
    </lineage>
</organism>
<evidence type="ECO:0000256" key="1">
    <source>
        <dbReference type="ARBA" id="ARBA00004141"/>
    </source>
</evidence>
<dbReference type="GO" id="GO:0005385">
    <property type="term" value="F:zinc ion transmembrane transporter activity"/>
    <property type="evidence" value="ECO:0007669"/>
    <property type="project" value="TreeGrafter"/>
</dbReference>
<evidence type="ECO:0000313" key="7">
    <source>
        <dbReference type="Proteomes" id="UP000038040"/>
    </source>
</evidence>
<keyword evidence="4 6" id="KW-0472">Membrane</keyword>
<dbReference type="GO" id="GO:0006882">
    <property type="term" value="P:intracellular zinc ion homeostasis"/>
    <property type="evidence" value="ECO:0007669"/>
    <property type="project" value="TreeGrafter"/>
</dbReference>
<feature type="transmembrane region" description="Helical" evidence="6">
    <location>
        <begin position="20"/>
        <end position="43"/>
    </location>
</feature>
<dbReference type="WBParaSite" id="DME_0000329601-mRNA-1">
    <property type="protein sequence ID" value="DME_0000329601-mRNA-1"/>
    <property type="gene ID" value="DME_0000329601"/>
</dbReference>
<comment type="subcellular location">
    <subcellularLocation>
        <location evidence="1">Membrane</location>
        <topology evidence="1">Multi-pass membrane protein</topology>
    </subcellularLocation>
</comment>
<protein>
    <submittedName>
        <fullName evidence="8">Zinc transporter</fullName>
    </submittedName>
</protein>
<evidence type="ECO:0000256" key="2">
    <source>
        <dbReference type="ARBA" id="ARBA00022692"/>
    </source>
</evidence>
<evidence type="ECO:0000256" key="4">
    <source>
        <dbReference type="ARBA" id="ARBA00023136"/>
    </source>
</evidence>
<dbReference type="Proteomes" id="UP000038040">
    <property type="component" value="Unplaced"/>
</dbReference>
<feature type="transmembrane region" description="Helical" evidence="6">
    <location>
        <begin position="63"/>
        <end position="81"/>
    </location>
</feature>
<evidence type="ECO:0000313" key="8">
    <source>
        <dbReference type="WBParaSite" id="DME_0000329601-mRNA-1"/>
    </source>
</evidence>
<dbReference type="InterPro" id="IPR003689">
    <property type="entry name" value="ZIP"/>
</dbReference>
<keyword evidence="3 6" id="KW-1133">Transmembrane helix</keyword>
<feature type="transmembrane region" description="Helical" evidence="6">
    <location>
        <begin position="249"/>
        <end position="269"/>
    </location>
</feature>
<keyword evidence="2 6" id="KW-0812">Transmembrane</keyword>
<proteinExistence type="inferred from homology"/>
<dbReference type="AlphaFoldDB" id="A0A0N4U8D0"/>
<dbReference type="PANTHER" id="PTHR16950:SF16">
    <property type="entry name" value="ZINC TRANSPORTER ZIP13"/>
    <property type="match status" value="1"/>
</dbReference>
<comment type="similarity">
    <text evidence="5">Belongs to the ZIP transporter (TC 2.A.5) family. KE4/Catsup subfamily.</text>
</comment>
<sequence length="270" mass="29125">LIEYVLSKSDNSKSDNFFKLRTFLSSFIGCLCIVACGIVPAFILPTESNVFRQTEAGQRKLNLLLSFAVGSLLGDVFLHLLPEAWADSKADKFATGIWILIGLLSCFIIEKCCTTTEDSQRKACAIVNLIANFIDNFTHGLAVGGSFVISHKLGILTTFAIIIHELPHEISDFAILLRGNFGKWTAIKAQLVTATGGIFGASVALFFHVGSGMDGIVQHILPFTAGGFLNIALAQILPELLQESNPKESMLQLLLLFGGVAVMGVLGQFC</sequence>
<evidence type="ECO:0000256" key="5">
    <source>
        <dbReference type="ARBA" id="ARBA00038485"/>
    </source>
</evidence>
<evidence type="ECO:0000256" key="3">
    <source>
        <dbReference type="ARBA" id="ARBA00022989"/>
    </source>
</evidence>
<reference evidence="8" key="1">
    <citation type="submission" date="2017-02" db="UniProtKB">
        <authorList>
            <consortium name="WormBaseParasite"/>
        </authorList>
    </citation>
    <scope>IDENTIFICATION</scope>
</reference>
<feature type="transmembrane region" description="Helical" evidence="6">
    <location>
        <begin position="93"/>
        <end position="113"/>
    </location>
</feature>
<dbReference type="Pfam" id="PF02535">
    <property type="entry name" value="Zip"/>
    <property type="match status" value="1"/>
</dbReference>
<dbReference type="PANTHER" id="PTHR16950">
    <property type="entry name" value="ZINC TRANSPORTER SLC39A7 HISTIDINE-RICH MEMBRANE PROTEIN KE4"/>
    <property type="match status" value="1"/>
</dbReference>
<feature type="transmembrane region" description="Helical" evidence="6">
    <location>
        <begin position="216"/>
        <end position="237"/>
    </location>
</feature>
<dbReference type="GO" id="GO:0016020">
    <property type="term" value="C:membrane"/>
    <property type="evidence" value="ECO:0007669"/>
    <property type="project" value="UniProtKB-SubCell"/>
</dbReference>
<name>A0A0N4U8D0_DRAME</name>
<evidence type="ECO:0000256" key="6">
    <source>
        <dbReference type="SAM" id="Phobius"/>
    </source>
</evidence>
<accession>A0A0N4U8D0</accession>
<feature type="transmembrane region" description="Helical" evidence="6">
    <location>
        <begin position="191"/>
        <end position="210"/>
    </location>
</feature>